<feature type="compositionally biased region" description="Polar residues" evidence="1">
    <location>
        <begin position="18"/>
        <end position="33"/>
    </location>
</feature>
<evidence type="ECO:0000256" key="1">
    <source>
        <dbReference type="SAM" id="MobiDB-lite"/>
    </source>
</evidence>
<keyword evidence="3" id="KW-1185">Reference proteome</keyword>
<gene>
    <name evidence="2" type="primary">WBGene00090854</name>
</gene>
<dbReference type="AlphaFoldDB" id="A0A2A6BXF8"/>
<evidence type="ECO:0000313" key="3">
    <source>
        <dbReference type="Proteomes" id="UP000005239"/>
    </source>
</evidence>
<accession>A0A8R1U4B2</accession>
<dbReference type="EnsemblMetazoa" id="PPA01300.1">
    <property type="protein sequence ID" value="PPA01300.1"/>
    <property type="gene ID" value="WBGene00090854"/>
</dbReference>
<feature type="region of interest" description="Disordered" evidence="1">
    <location>
        <begin position="1"/>
        <end position="52"/>
    </location>
</feature>
<organism evidence="2 3">
    <name type="scientific">Pristionchus pacificus</name>
    <name type="common">Parasitic nematode worm</name>
    <dbReference type="NCBI Taxonomy" id="54126"/>
    <lineage>
        <taxon>Eukaryota</taxon>
        <taxon>Metazoa</taxon>
        <taxon>Ecdysozoa</taxon>
        <taxon>Nematoda</taxon>
        <taxon>Chromadorea</taxon>
        <taxon>Rhabditida</taxon>
        <taxon>Rhabditina</taxon>
        <taxon>Diplogasteromorpha</taxon>
        <taxon>Diplogasteroidea</taxon>
        <taxon>Neodiplogasteridae</taxon>
        <taxon>Pristionchus</taxon>
    </lineage>
</organism>
<reference evidence="2" key="2">
    <citation type="submission" date="2022-06" db="UniProtKB">
        <authorList>
            <consortium name="EnsemblMetazoa"/>
        </authorList>
    </citation>
    <scope>IDENTIFICATION</scope>
    <source>
        <strain evidence="2">PS312</strain>
    </source>
</reference>
<evidence type="ECO:0000313" key="2">
    <source>
        <dbReference type="EnsemblMetazoa" id="PPA01300.1"/>
    </source>
</evidence>
<name>A0A2A6BXF8_PRIPA</name>
<reference evidence="3" key="1">
    <citation type="journal article" date="2008" name="Nat. Genet.">
        <title>The Pristionchus pacificus genome provides a unique perspective on nematode lifestyle and parasitism.</title>
        <authorList>
            <person name="Dieterich C."/>
            <person name="Clifton S.W."/>
            <person name="Schuster L.N."/>
            <person name="Chinwalla A."/>
            <person name="Delehaunty K."/>
            <person name="Dinkelacker I."/>
            <person name="Fulton L."/>
            <person name="Fulton R."/>
            <person name="Godfrey J."/>
            <person name="Minx P."/>
            <person name="Mitreva M."/>
            <person name="Roeseler W."/>
            <person name="Tian H."/>
            <person name="Witte H."/>
            <person name="Yang S.P."/>
            <person name="Wilson R.K."/>
            <person name="Sommer R.J."/>
        </authorList>
    </citation>
    <scope>NUCLEOTIDE SEQUENCE [LARGE SCALE GENOMIC DNA]</scope>
    <source>
        <strain evidence="3">PS312</strain>
    </source>
</reference>
<accession>A0A2A6BXF8</accession>
<protein>
    <submittedName>
        <fullName evidence="2">Uncharacterized protein</fullName>
    </submittedName>
</protein>
<proteinExistence type="predicted"/>
<dbReference type="Proteomes" id="UP000005239">
    <property type="component" value="Unassembled WGS sequence"/>
</dbReference>
<sequence>MGARASKFKKEGKVQHLDSGNDSSTQNESTSKLSPEETVDVVDSEIGQSTTSHLEPRVQFPLTSMPQELMWQILDWVPEAFPHLRATSRGMQQCADAYAAHSSTFPLVVNCDWRKRKGKGFLLCRITVSNENAALFECCMEQRHESFGLAKPSLFIKRTDQENGARLYEFEHTSMEDGPKLDFMNACISKQSRPDITLYSRYLNDLPFPFTVAAQLLKGISGRSMILDEVPIDDDLYQLMSASQLRNYEFVKFLELHKSSLSHPSDFQYQLLSNTRKVVIVGSYHLCLSMNHYFGLSQAEWTRTIIHMFEHEKLEELYLSNSIYPEYLDIEHVILLRERLPFLKVNKKIRLECAAEVRADFDYILNDYHIRGGPSTDYMLIIEHSSYCTESCMQ</sequence>